<dbReference type="STRING" id="1088818.A0A2H9ZX89"/>
<feature type="domain" description="PB1" evidence="2">
    <location>
        <begin position="34"/>
        <end position="132"/>
    </location>
</feature>
<dbReference type="InterPro" id="IPR053198">
    <property type="entry name" value="Gynoecium_Dev_Regulator"/>
</dbReference>
<evidence type="ECO:0000256" key="1">
    <source>
        <dbReference type="SAM" id="MobiDB-lite"/>
    </source>
</evidence>
<sequence length="390" mass="40979">MTTEMHNEDSSSAAAGGHLVRLMCSFGGRILPRPHDHQFRYVGGDTRIVAVPRSVSFAALLSKFSKIAGATSSMDQLSVKYQLPNEDLDALISLTSDEDVENMMDEYDRLSVSSSGGAVSRNPRLRIFLFPPGGATVAHSGSFGSILDGSGSKRDEWFLDVLNGSSAAAAPASLQRGRSEASSIISEVPDYLFGFDNTSETPSMSAAPADRPTNRPVQENLCSSESSSPAPSGPAISDLQPVRTKPEADPTVEPPSYQQTGYMPNPVWPYMAEHVPVYYVPGSVVPGGSLPVQQLPIPYAYAHQVAGGQLPAGFGQPVYVGGRPVMSAAAYEYPVQPTPVAADAYEVVATGGLMRSPTVVPVFPASGVAPPGGEPPAPGVSDMRTGRAPQ</sequence>
<dbReference type="PANTHER" id="PTHR31066">
    <property type="entry name" value="OS05G0427100 PROTEIN-RELATED"/>
    <property type="match status" value="1"/>
</dbReference>
<dbReference type="SMART" id="SM00666">
    <property type="entry name" value="PB1"/>
    <property type="match status" value="1"/>
</dbReference>
<organism evidence="3 4">
    <name type="scientific">Apostasia shenzhenica</name>
    <dbReference type="NCBI Taxonomy" id="1088818"/>
    <lineage>
        <taxon>Eukaryota</taxon>
        <taxon>Viridiplantae</taxon>
        <taxon>Streptophyta</taxon>
        <taxon>Embryophyta</taxon>
        <taxon>Tracheophyta</taxon>
        <taxon>Spermatophyta</taxon>
        <taxon>Magnoliopsida</taxon>
        <taxon>Liliopsida</taxon>
        <taxon>Asparagales</taxon>
        <taxon>Orchidaceae</taxon>
        <taxon>Apostasioideae</taxon>
        <taxon>Apostasia</taxon>
    </lineage>
</organism>
<evidence type="ECO:0000259" key="2">
    <source>
        <dbReference type="SMART" id="SM00666"/>
    </source>
</evidence>
<dbReference type="OrthoDB" id="1938580at2759"/>
<dbReference type="SUPFAM" id="SSF54277">
    <property type="entry name" value="CAD &amp; PB1 domains"/>
    <property type="match status" value="1"/>
</dbReference>
<proteinExistence type="predicted"/>
<evidence type="ECO:0000313" key="3">
    <source>
        <dbReference type="EMBL" id="PKA47925.1"/>
    </source>
</evidence>
<feature type="region of interest" description="Disordered" evidence="1">
    <location>
        <begin position="367"/>
        <end position="390"/>
    </location>
</feature>
<feature type="region of interest" description="Disordered" evidence="1">
    <location>
        <begin position="196"/>
        <end position="259"/>
    </location>
</feature>
<dbReference type="PANTHER" id="PTHR31066:SF33">
    <property type="entry name" value="OS07G0556300 PROTEIN"/>
    <property type="match status" value="1"/>
</dbReference>
<dbReference type="EMBL" id="KZ453008">
    <property type="protein sequence ID" value="PKA47925.1"/>
    <property type="molecule type" value="Genomic_DNA"/>
</dbReference>
<keyword evidence="4" id="KW-1185">Reference proteome</keyword>
<dbReference type="Pfam" id="PF00564">
    <property type="entry name" value="PB1"/>
    <property type="match status" value="1"/>
</dbReference>
<dbReference type="Gene3D" id="3.10.20.90">
    <property type="entry name" value="Phosphatidylinositol 3-kinase Catalytic Subunit, Chain A, domain 1"/>
    <property type="match status" value="1"/>
</dbReference>
<reference evidence="3 4" key="1">
    <citation type="journal article" date="2017" name="Nature">
        <title>The Apostasia genome and the evolution of orchids.</title>
        <authorList>
            <person name="Zhang G.Q."/>
            <person name="Liu K.W."/>
            <person name="Li Z."/>
            <person name="Lohaus R."/>
            <person name="Hsiao Y.Y."/>
            <person name="Niu S.C."/>
            <person name="Wang J.Y."/>
            <person name="Lin Y.C."/>
            <person name="Xu Q."/>
            <person name="Chen L.J."/>
            <person name="Yoshida K."/>
            <person name="Fujiwara S."/>
            <person name="Wang Z.W."/>
            <person name="Zhang Y.Q."/>
            <person name="Mitsuda N."/>
            <person name="Wang M."/>
            <person name="Liu G.H."/>
            <person name="Pecoraro L."/>
            <person name="Huang H.X."/>
            <person name="Xiao X.J."/>
            <person name="Lin M."/>
            <person name="Wu X.Y."/>
            <person name="Wu W.L."/>
            <person name="Chen Y.Y."/>
            <person name="Chang S.B."/>
            <person name="Sakamoto S."/>
            <person name="Ohme-Takagi M."/>
            <person name="Yagi M."/>
            <person name="Zeng S.J."/>
            <person name="Shen C.Y."/>
            <person name="Yeh C.M."/>
            <person name="Luo Y.B."/>
            <person name="Tsai W.C."/>
            <person name="Van de Peer Y."/>
            <person name="Liu Z.J."/>
        </authorList>
    </citation>
    <scope>NUCLEOTIDE SEQUENCE [LARGE SCALE GENOMIC DNA]</scope>
    <source>
        <strain evidence="4">cv. Shenzhen</strain>
        <tissue evidence="3">Stem</tissue>
    </source>
</reference>
<accession>A0A2H9ZX89</accession>
<protein>
    <recommendedName>
        <fullName evidence="2">PB1 domain-containing protein</fullName>
    </recommendedName>
</protein>
<name>A0A2H9ZX89_9ASPA</name>
<dbReference type="AlphaFoldDB" id="A0A2H9ZX89"/>
<evidence type="ECO:0000313" key="4">
    <source>
        <dbReference type="Proteomes" id="UP000236161"/>
    </source>
</evidence>
<feature type="compositionally biased region" description="Low complexity" evidence="1">
    <location>
        <begin position="223"/>
        <end position="237"/>
    </location>
</feature>
<dbReference type="Proteomes" id="UP000236161">
    <property type="component" value="Unassembled WGS sequence"/>
</dbReference>
<dbReference type="CDD" id="cd06410">
    <property type="entry name" value="PB1_UP2"/>
    <property type="match status" value="1"/>
</dbReference>
<gene>
    <name evidence="3" type="ORF">AXF42_Ash016271</name>
</gene>
<dbReference type="InterPro" id="IPR000270">
    <property type="entry name" value="PB1_dom"/>
</dbReference>